<evidence type="ECO:0000256" key="1">
    <source>
        <dbReference type="SAM" id="Phobius"/>
    </source>
</evidence>
<name>A0A1G5L6T2_9BACL</name>
<protein>
    <submittedName>
        <fullName evidence="2">Uncharacterized protein</fullName>
    </submittedName>
</protein>
<feature type="transmembrane region" description="Helical" evidence="1">
    <location>
        <begin position="85"/>
        <end position="106"/>
    </location>
</feature>
<proteinExistence type="predicted"/>
<dbReference type="Proteomes" id="UP000198538">
    <property type="component" value="Unassembled WGS sequence"/>
</dbReference>
<dbReference type="PROSITE" id="PS51257">
    <property type="entry name" value="PROKAR_LIPOPROTEIN"/>
    <property type="match status" value="1"/>
</dbReference>
<keyword evidence="3" id="KW-1185">Reference proteome</keyword>
<dbReference type="AlphaFoldDB" id="A0A1G5L6T2"/>
<dbReference type="RefSeq" id="WP_090924230.1">
    <property type="nucleotide sequence ID" value="NZ_FMVM01000020.1"/>
</dbReference>
<keyword evidence="1" id="KW-0472">Membrane</keyword>
<feature type="transmembrane region" description="Helical" evidence="1">
    <location>
        <begin position="118"/>
        <end position="141"/>
    </location>
</feature>
<keyword evidence="1" id="KW-0812">Transmembrane</keyword>
<feature type="transmembrane region" description="Helical" evidence="1">
    <location>
        <begin position="12"/>
        <end position="33"/>
    </location>
</feature>
<evidence type="ECO:0000313" key="3">
    <source>
        <dbReference type="Proteomes" id="UP000198538"/>
    </source>
</evidence>
<organism evidence="2 3">
    <name type="scientific">Paenibacillus polysaccharolyticus</name>
    <dbReference type="NCBI Taxonomy" id="582692"/>
    <lineage>
        <taxon>Bacteria</taxon>
        <taxon>Bacillati</taxon>
        <taxon>Bacillota</taxon>
        <taxon>Bacilli</taxon>
        <taxon>Bacillales</taxon>
        <taxon>Paenibacillaceae</taxon>
        <taxon>Paenibacillus</taxon>
    </lineage>
</organism>
<accession>A0A1G5L6T2</accession>
<evidence type="ECO:0000313" key="2">
    <source>
        <dbReference type="EMBL" id="SCZ08058.1"/>
    </source>
</evidence>
<sequence length="186" mass="21380">MLGRLSSGLYRYVNWKWVVVATIVFGCFIAFVLPWQAEKSKEATGGGESPDSSFLYSADDLYRMAGHYGESGRSAYIQARFTFDMIWPLVYLFLLVALISMLYRVLPATSRWRWINLLPFMGWGMDMLENLGASLVMFRYPERTSVIAELTPVFTLLKWCVIYASFAVLVPGMVIMVVHYLRKRKV</sequence>
<reference evidence="3" key="1">
    <citation type="submission" date="2016-10" db="EMBL/GenBank/DDBJ databases">
        <authorList>
            <person name="Varghese N."/>
            <person name="Submissions S."/>
        </authorList>
    </citation>
    <scope>NUCLEOTIDE SEQUENCE [LARGE SCALE GENOMIC DNA]</scope>
    <source>
        <strain evidence="3">BL9</strain>
    </source>
</reference>
<dbReference type="STRING" id="582692.SAMN05720606_12042"/>
<dbReference type="EMBL" id="FMVM01000020">
    <property type="protein sequence ID" value="SCZ08058.1"/>
    <property type="molecule type" value="Genomic_DNA"/>
</dbReference>
<gene>
    <name evidence="2" type="ORF">SAMN05720606_12042</name>
</gene>
<keyword evidence="1" id="KW-1133">Transmembrane helix</keyword>
<feature type="transmembrane region" description="Helical" evidence="1">
    <location>
        <begin position="161"/>
        <end position="181"/>
    </location>
</feature>